<dbReference type="EMBL" id="UZAL01007531">
    <property type="protein sequence ID" value="VDO98406.1"/>
    <property type="molecule type" value="Genomic_DNA"/>
</dbReference>
<feature type="region of interest" description="Disordered" evidence="1">
    <location>
        <begin position="45"/>
        <end position="78"/>
    </location>
</feature>
<evidence type="ECO:0000313" key="2">
    <source>
        <dbReference type="EMBL" id="VDO98406.1"/>
    </source>
</evidence>
<name>A0A183NNM9_9TREM</name>
<evidence type="ECO:0000313" key="3">
    <source>
        <dbReference type="Proteomes" id="UP000269396"/>
    </source>
</evidence>
<protein>
    <submittedName>
        <fullName evidence="2">Uncharacterized protein</fullName>
    </submittedName>
</protein>
<organism evidence="2 3">
    <name type="scientific">Schistosoma mattheei</name>
    <dbReference type="NCBI Taxonomy" id="31246"/>
    <lineage>
        <taxon>Eukaryota</taxon>
        <taxon>Metazoa</taxon>
        <taxon>Spiralia</taxon>
        <taxon>Lophotrochozoa</taxon>
        <taxon>Platyhelminthes</taxon>
        <taxon>Trematoda</taxon>
        <taxon>Digenea</taxon>
        <taxon>Strigeidida</taxon>
        <taxon>Schistosomatoidea</taxon>
        <taxon>Schistosomatidae</taxon>
        <taxon>Schistosoma</taxon>
    </lineage>
</organism>
<feature type="compositionally biased region" description="Acidic residues" evidence="1">
    <location>
        <begin position="53"/>
        <end position="74"/>
    </location>
</feature>
<sequence>MNLQLKSSLNILSKMNNTNNEQTNDQCKCEHITESNLLESFITSEELHISSTDNEDDDGDDDDDDGDDDDDDECTSSKLNKTLLKKSNSIRNNYNNNNNNNLYSLTNKGSTLTINKDKLVMYIKRSFKHTK</sequence>
<gene>
    <name evidence="2" type="ORF">SMTD_LOCUS3715</name>
</gene>
<reference evidence="2 3" key="1">
    <citation type="submission" date="2018-11" db="EMBL/GenBank/DDBJ databases">
        <authorList>
            <consortium name="Pathogen Informatics"/>
        </authorList>
    </citation>
    <scope>NUCLEOTIDE SEQUENCE [LARGE SCALE GENOMIC DNA]</scope>
    <source>
        <strain>Denwood</strain>
        <strain evidence="3">Zambia</strain>
    </source>
</reference>
<proteinExistence type="predicted"/>
<dbReference type="Proteomes" id="UP000269396">
    <property type="component" value="Unassembled WGS sequence"/>
</dbReference>
<keyword evidence="3" id="KW-1185">Reference proteome</keyword>
<dbReference type="AlphaFoldDB" id="A0A183NNM9"/>
<accession>A0A183NNM9</accession>
<evidence type="ECO:0000256" key="1">
    <source>
        <dbReference type="SAM" id="MobiDB-lite"/>
    </source>
</evidence>